<accession>A0ABS2L1A1</accession>
<keyword evidence="3" id="KW-0378">Hydrolase</keyword>
<evidence type="ECO:0000256" key="5">
    <source>
        <dbReference type="SAM" id="MobiDB-lite"/>
    </source>
</evidence>
<keyword evidence="8" id="KW-1185">Reference proteome</keyword>
<feature type="compositionally biased region" description="Pro residues" evidence="5">
    <location>
        <begin position="252"/>
        <end position="263"/>
    </location>
</feature>
<keyword evidence="4" id="KW-0443">Lipid metabolism</keyword>
<evidence type="ECO:0000313" key="7">
    <source>
        <dbReference type="EMBL" id="MBM7470861.1"/>
    </source>
</evidence>
<evidence type="ECO:0000256" key="3">
    <source>
        <dbReference type="ARBA" id="ARBA00022801"/>
    </source>
</evidence>
<dbReference type="InterPro" id="IPR025202">
    <property type="entry name" value="PLD-like_dom"/>
</dbReference>
<gene>
    <name evidence="7" type="ORF">JOE66_000495</name>
</gene>
<dbReference type="InterPro" id="IPR001736">
    <property type="entry name" value="PLipase_D/transphosphatidylase"/>
</dbReference>
<evidence type="ECO:0000256" key="1">
    <source>
        <dbReference type="ARBA" id="ARBA00000798"/>
    </source>
</evidence>
<dbReference type="EMBL" id="JAFBBU010000001">
    <property type="protein sequence ID" value="MBM7470861.1"/>
    <property type="molecule type" value="Genomic_DNA"/>
</dbReference>
<dbReference type="PANTHER" id="PTHR18896:SF76">
    <property type="entry name" value="PHOSPHOLIPASE"/>
    <property type="match status" value="1"/>
</dbReference>
<dbReference type="Proteomes" id="UP000776164">
    <property type="component" value="Unassembled WGS sequence"/>
</dbReference>
<dbReference type="SUPFAM" id="SSF56024">
    <property type="entry name" value="Phospholipase D/nuclease"/>
    <property type="match status" value="2"/>
</dbReference>
<feature type="region of interest" description="Disordered" evidence="5">
    <location>
        <begin position="247"/>
        <end position="267"/>
    </location>
</feature>
<organism evidence="7 8">
    <name type="scientific">Subtercola frigoramans</name>
    <dbReference type="NCBI Taxonomy" id="120298"/>
    <lineage>
        <taxon>Bacteria</taxon>
        <taxon>Bacillati</taxon>
        <taxon>Actinomycetota</taxon>
        <taxon>Actinomycetes</taxon>
        <taxon>Micrococcales</taxon>
        <taxon>Microbacteriaceae</taxon>
        <taxon>Subtercola</taxon>
    </lineage>
</organism>
<feature type="domain" description="PLD phosphodiesterase" evidence="6">
    <location>
        <begin position="142"/>
        <end position="175"/>
    </location>
</feature>
<protein>
    <submittedName>
        <fullName evidence="7">Phosphatidylserine/phosphatidylglycerophosphate/ cardiolipin synthase-like enzyme</fullName>
    </submittedName>
</protein>
<dbReference type="RefSeq" id="WP_307827013.1">
    <property type="nucleotide sequence ID" value="NZ_BAAAHT010000018.1"/>
</dbReference>
<sequence>MSGDDAGSWFLSRAERGNLATEVHSGAAGAASWSQGNLVRPLVHGANYFARLHEELTALGAGDRVWFTDWRGDSDERLTAEGPSIGDLLARLARSGVEVRGLVWRSHGERVSSPISGRSNELLGREINDAGGEVLLDQRVRLFGSHHQKLFVIRYRDDPSKDVAFVGGLDLSHSRRDDADHAGDPQAVTMDPRYGRRPPWHDAALELRGPVVADLLAVFAERWNDPHPLDKRTPYRMLVQRLAHMPRHPRPLPEAAPPPPPAGPHSVQLLRTYGVKRPPFPFAPEGERSVARAYAKAFARARSLIYIEDQYLWSTEVAAALAEALQRSADLTVIIVVPRYPDSDGPLTGPPKRLGQLRAVGLLHRVAPGRVGVFDLENSAGTPIYVHAKICIVDDTWMTCGSDNFNRRSWTTDSELTCAVVDESGDSRAQFGETSGSGAGTGWSVAGTLARDLRVQLWSEHLGVDREDPSVLDPAAGLGVWNAAADALDQWHESGHSGPRPESRARHHHIEPVTAAQRLWAAPAGRLIVDPDGRPRRLRGTAQF</sequence>
<dbReference type="PROSITE" id="PS50035">
    <property type="entry name" value="PLD"/>
    <property type="match status" value="2"/>
</dbReference>
<evidence type="ECO:0000259" key="6">
    <source>
        <dbReference type="PROSITE" id="PS50035"/>
    </source>
</evidence>
<reference evidence="7 8" key="1">
    <citation type="submission" date="2021-01" db="EMBL/GenBank/DDBJ databases">
        <title>Sequencing the genomes of 1000 actinobacteria strains.</title>
        <authorList>
            <person name="Klenk H.-P."/>
        </authorList>
    </citation>
    <scope>NUCLEOTIDE SEQUENCE [LARGE SCALE GENOMIC DNA]</scope>
    <source>
        <strain evidence="7 8">DSM 13057</strain>
    </source>
</reference>
<proteinExistence type="predicted"/>
<comment type="catalytic activity">
    <reaction evidence="1">
        <text>a 1,2-diacyl-sn-glycero-3-phosphocholine + H2O = a 1,2-diacyl-sn-glycero-3-phosphate + choline + H(+)</text>
        <dbReference type="Rhea" id="RHEA:14445"/>
        <dbReference type="ChEBI" id="CHEBI:15354"/>
        <dbReference type="ChEBI" id="CHEBI:15377"/>
        <dbReference type="ChEBI" id="CHEBI:15378"/>
        <dbReference type="ChEBI" id="CHEBI:57643"/>
        <dbReference type="ChEBI" id="CHEBI:58608"/>
        <dbReference type="EC" id="3.1.4.4"/>
    </reaction>
</comment>
<evidence type="ECO:0000313" key="8">
    <source>
        <dbReference type="Proteomes" id="UP000776164"/>
    </source>
</evidence>
<dbReference type="Gene3D" id="3.30.870.10">
    <property type="entry name" value="Endonuclease Chain A"/>
    <property type="match status" value="2"/>
</dbReference>
<name>A0ABS2L1A1_9MICO</name>
<feature type="domain" description="PLD phosphodiesterase" evidence="6">
    <location>
        <begin position="382"/>
        <end position="409"/>
    </location>
</feature>
<dbReference type="InterPro" id="IPR015679">
    <property type="entry name" value="PLipase_D_fam"/>
</dbReference>
<evidence type="ECO:0000256" key="4">
    <source>
        <dbReference type="ARBA" id="ARBA00023098"/>
    </source>
</evidence>
<feature type="region of interest" description="Disordered" evidence="5">
    <location>
        <begin position="176"/>
        <end position="195"/>
    </location>
</feature>
<dbReference type="Pfam" id="PF13091">
    <property type="entry name" value="PLDc_2"/>
    <property type="match status" value="1"/>
</dbReference>
<dbReference type="CDD" id="cd09105">
    <property type="entry name" value="PLDc_vPLD1_2_like_2"/>
    <property type="match status" value="1"/>
</dbReference>
<dbReference type="SMART" id="SM00155">
    <property type="entry name" value="PLDc"/>
    <property type="match status" value="2"/>
</dbReference>
<comment type="caution">
    <text evidence="7">The sequence shown here is derived from an EMBL/GenBank/DDBJ whole genome shotgun (WGS) entry which is preliminary data.</text>
</comment>
<evidence type="ECO:0000256" key="2">
    <source>
        <dbReference type="ARBA" id="ARBA00022737"/>
    </source>
</evidence>
<dbReference type="CDD" id="cd09104">
    <property type="entry name" value="PLDc_vPLD1_2_like_1"/>
    <property type="match status" value="1"/>
</dbReference>
<keyword evidence="2" id="KW-0677">Repeat</keyword>
<dbReference type="PANTHER" id="PTHR18896">
    <property type="entry name" value="PHOSPHOLIPASE D"/>
    <property type="match status" value="1"/>
</dbReference>